<dbReference type="OrthoDB" id="3055998at2759"/>
<feature type="domain" description="GH10" evidence="5">
    <location>
        <begin position="1"/>
        <end position="223"/>
    </location>
</feature>
<dbReference type="PANTHER" id="PTHR31490:SF2">
    <property type="entry name" value="GLYCOSYL HYDROLASE FAMILY 10 PROTEIN"/>
    <property type="match status" value="1"/>
</dbReference>
<dbReference type="Pfam" id="PF00331">
    <property type="entry name" value="Glyco_hydro_10"/>
    <property type="match status" value="1"/>
</dbReference>
<evidence type="ECO:0000313" key="7">
    <source>
        <dbReference type="Proteomes" id="UP000325577"/>
    </source>
</evidence>
<comment type="similarity">
    <text evidence="1">Belongs to the glycosyl hydrolase 10 (cellulase F) family.</text>
</comment>
<evidence type="ECO:0000256" key="1">
    <source>
        <dbReference type="ARBA" id="ARBA00007495"/>
    </source>
</evidence>
<keyword evidence="2" id="KW-0378">Hydrolase</keyword>
<keyword evidence="3" id="KW-0119">Carbohydrate metabolism</keyword>
<evidence type="ECO:0000259" key="5">
    <source>
        <dbReference type="PROSITE" id="PS51760"/>
    </source>
</evidence>
<dbReference type="PROSITE" id="PS51760">
    <property type="entry name" value="GH10_2"/>
    <property type="match status" value="1"/>
</dbReference>
<dbReference type="Proteomes" id="UP000325577">
    <property type="component" value="Linkage Group LG16"/>
</dbReference>
<dbReference type="Gene3D" id="3.20.20.80">
    <property type="entry name" value="Glycosidases"/>
    <property type="match status" value="1"/>
</dbReference>
<proteinExistence type="inferred from homology"/>
<sequence>MGIQVRGHNILWEDPSFQPEWVKTLSPAELSSAATKRLTSIVRRYARQLIAWDVVNENLHFSFFESKLGQNASAAFYRLAHQLDPATTLFLNDYNTIEDMRDPASTPAAYLRKIRQIQSTGFNGLLGIGLEAHFKSPPNLPYIRASIDQLAAARLPIWLTELDVSWSPQQASYLEQILREAHAHPAVNGIVIWAAWKPEGCYQMCLTDNNFRNLPTGDVVDKLMREWKQDGSIGTTDTEGIFETSLFHGDYELTITHSGVTNSSSAQSLKVASRDKSQQTLHVKVSS</sequence>
<organism evidence="6 7">
    <name type="scientific">Nyssa sinensis</name>
    <dbReference type="NCBI Taxonomy" id="561372"/>
    <lineage>
        <taxon>Eukaryota</taxon>
        <taxon>Viridiplantae</taxon>
        <taxon>Streptophyta</taxon>
        <taxon>Embryophyta</taxon>
        <taxon>Tracheophyta</taxon>
        <taxon>Spermatophyta</taxon>
        <taxon>Magnoliopsida</taxon>
        <taxon>eudicotyledons</taxon>
        <taxon>Gunneridae</taxon>
        <taxon>Pentapetalae</taxon>
        <taxon>asterids</taxon>
        <taxon>Cornales</taxon>
        <taxon>Nyssaceae</taxon>
        <taxon>Nyssa</taxon>
    </lineage>
</organism>
<reference evidence="6 7" key="1">
    <citation type="submission" date="2019-09" db="EMBL/GenBank/DDBJ databases">
        <title>A chromosome-level genome assembly of the Chinese tupelo Nyssa sinensis.</title>
        <authorList>
            <person name="Yang X."/>
            <person name="Kang M."/>
            <person name="Yang Y."/>
            <person name="Xiong H."/>
            <person name="Wang M."/>
            <person name="Zhang Z."/>
            <person name="Wang Z."/>
            <person name="Wu H."/>
            <person name="Ma T."/>
            <person name="Liu J."/>
            <person name="Xi Z."/>
        </authorList>
    </citation>
    <scope>NUCLEOTIDE SEQUENCE [LARGE SCALE GENOMIC DNA]</scope>
    <source>
        <strain evidence="6">J267</strain>
        <tissue evidence="6">Leaf</tissue>
    </source>
</reference>
<dbReference type="InterPro" id="IPR017853">
    <property type="entry name" value="GH"/>
</dbReference>
<dbReference type="GO" id="GO:0000272">
    <property type="term" value="P:polysaccharide catabolic process"/>
    <property type="evidence" value="ECO:0007669"/>
    <property type="project" value="UniProtKB-KW"/>
</dbReference>
<dbReference type="EMBL" id="CM018039">
    <property type="protein sequence ID" value="KAA8536280.1"/>
    <property type="molecule type" value="Genomic_DNA"/>
</dbReference>
<dbReference type="InterPro" id="IPR001000">
    <property type="entry name" value="GH10_dom"/>
</dbReference>
<dbReference type="PRINTS" id="PR00134">
    <property type="entry name" value="GLHYDRLASE10"/>
</dbReference>
<keyword evidence="7" id="KW-1185">Reference proteome</keyword>
<dbReference type="SMART" id="SM00633">
    <property type="entry name" value="Glyco_10"/>
    <property type="match status" value="1"/>
</dbReference>
<keyword evidence="4" id="KW-0624">Polysaccharide degradation</keyword>
<protein>
    <recommendedName>
        <fullName evidence="5">GH10 domain-containing protein</fullName>
    </recommendedName>
</protein>
<evidence type="ECO:0000256" key="2">
    <source>
        <dbReference type="ARBA" id="ARBA00022801"/>
    </source>
</evidence>
<dbReference type="GO" id="GO:0031176">
    <property type="term" value="F:endo-1,4-beta-xylanase activity"/>
    <property type="evidence" value="ECO:0007669"/>
    <property type="project" value="UniProtKB-ARBA"/>
</dbReference>
<dbReference type="SUPFAM" id="SSF51445">
    <property type="entry name" value="(Trans)glycosidases"/>
    <property type="match status" value="1"/>
</dbReference>
<evidence type="ECO:0000313" key="6">
    <source>
        <dbReference type="EMBL" id="KAA8536280.1"/>
    </source>
</evidence>
<accession>A0A5J5B153</accession>
<evidence type="ECO:0000256" key="4">
    <source>
        <dbReference type="ARBA" id="ARBA00023326"/>
    </source>
</evidence>
<dbReference type="AlphaFoldDB" id="A0A5J5B153"/>
<dbReference type="PANTHER" id="PTHR31490">
    <property type="entry name" value="GLYCOSYL HYDROLASE"/>
    <property type="match status" value="1"/>
</dbReference>
<dbReference type="InterPro" id="IPR044846">
    <property type="entry name" value="GH10"/>
</dbReference>
<gene>
    <name evidence="6" type="ORF">F0562_028758</name>
</gene>
<evidence type="ECO:0000256" key="3">
    <source>
        <dbReference type="ARBA" id="ARBA00023277"/>
    </source>
</evidence>
<name>A0A5J5B153_9ASTE</name>